<comment type="function">
    <text evidence="1 9">The alpha subunit is responsible for the aldol cleavage of indoleglycerol phosphate to indole and glyceraldehyde 3-phosphate.</text>
</comment>
<organism evidence="11 12">
    <name type="scientific">Secundilactobacillus malefermentans</name>
    <dbReference type="NCBI Taxonomy" id="176292"/>
    <lineage>
        <taxon>Bacteria</taxon>
        <taxon>Bacillati</taxon>
        <taxon>Bacillota</taxon>
        <taxon>Bacilli</taxon>
        <taxon>Lactobacillales</taxon>
        <taxon>Lactobacillaceae</taxon>
        <taxon>Secundilactobacillus</taxon>
    </lineage>
</organism>
<evidence type="ECO:0000313" key="12">
    <source>
        <dbReference type="Proteomes" id="UP000294854"/>
    </source>
</evidence>
<dbReference type="InterPro" id="IPR011060">
    <property type="entry name" value="RibuloseP-bd_barrel"/>
</dbReference>
<gene>
    <name evidence="9" type="primary">trpA</name>
    <name evidence="11" type="ORF">C5L31_000199</name>
</gene>
<dbReference type="HAMAP" id="MF_00131">
    <property type="entry name" value="Trp_synth_alpha"/>
    <property type="match status" value="1"/>
</dbReference>
<dbReference type="AlphaFoldDB" id="A0A4R5NM01"/>
<evidence type="ECO:0000256" key="5">
    <source>
        <dbReference type="ARBA" id="ARBA00022822"/>
    </source>
</evidence>
<dbReference type="InterPro" id="IPR002028">
    <property type="entry name" value="Trp_synthase_suA"/>
</dbReference>
<evidence type="ECO:0000256" key="7">
    <source>
        <dbReference type="ARBA" id="ARBA00023239"/>
    </source>
</evidence>
<keyword evidence="5 9" id="KW-0822">Tryptophan biosynthesis</keyword>
<dbReference type="EC" id="4.2.1.20" evidence="9"/>
<evidence type="ECO:0000256" key="6">
    <source>
        <dbReference type="ARBA" id="ARBA00023141"/>
    </source>
</evidence>
<dbReference type="OrthoDB" id="9804578at2"/>
<dbReference type="GO" id="GO:0004834">
    <property type="term" value="F:tryptophan synthase activity"/>
    <property type="evidence" value="ECO:0007669"/>
    <property type="project" value="UniProtKB-UniRule"/>
</dbReference>
<comment type="catalytic activity">
    <reaction evidence="8 9">
        <text>(1S,2R)-1-C-(indol-3-yl)glycerol 3-phosphate + L-serine = D-glyceraldehyde 3-phosphate + L-tryptophan + H2O</text>
        <dbReference type="Rhea" id="RHEA:10532"/>
        <dbReference type="ChEBI" id="CHEBI:15377"/>
        <dbReference type="ChEBI" id="CHEBI:33384"/>
        <dbReference type="ChEBI" id="CHEBI:57912"/>
        <dbReference type="ChEBI" id="CHEBI:58866"/>
        <dbReference type="ChEBI" id="CHEBI:59776"/>
        <dbReference type="EC" id="4.2.1.20"/>
    </reaction>
</comment>
<dbReference type="FunFam" id="3.20.20.70:FF:000037">
    <property type="entry name" value="Tryptophan synthase alpha chain"/>
    <property type="match status" value="1"/>
</dbReference>
<dbReference type="SUPFAM" id="SSF51366">
    <property type="entry name" value="Ribulose-phoshate binding barrel"/>
    <property type="match status" value="1"/>
</dbReference>
<dbReference type="Proteomes" id="UP000294854">
    <property type="component" value="Unassembled WGS sequence"/>
</dbReference>
<comment type="similarity">
    <text evidence="9 10">Belongs to the TrpA family.</text>
</comment>
<dbReference type="STRING" id="1122149.FD44_GL001056"/>
<evidence type="ECO:0000256" key="10">
    <source>
        <dbReference type="RuleBase" id="RU003662"/>
    </source>
</evidence>
<feature type="active site" description="Proton acceptor" evidence="9">
    <location>
        <position position="55"/>
    </location>
</feature>
<comment type="subunit">
    <text evidence="3 9">Tetramer of two alpha and two beta chains.</text>
</comment>
<dbReference type="Gene3D" id="3.20.20.70">
    <property type="entry name" value="Aldolase class I"/>
    <property type="match status" value="1"/>
</dbReference>
<dbReference type="EMBL" id="PUFO01000060">
    <property type="protein sequence ID" value="TDG76646.1"/>
    <property type="molecule type" value="Genomic_DNA"/>
</dbReference>
<evidence type="ECO:0000256" key="9">
    <source>
        <dbReference type="HAMAP-Rule" id="MF_00131"/>
    </source>
</evidence>
<evidence type="ECO:0000313" key="11">
    <source>
        <dbReference type="EMBL" id="TDG76646.1"/>
    </source>
</evidence>
<evidence type="ECO:0000256" key="4">
    <source>
        <dbReference type="ARBA" id="ARBA00022605"/>
    </source>
</evidence>
<dbReference type="NCBIfam" id="TIGR00262">
    <property type="entry name" value="trpA"/>
    <property type="match status" value="1"/>
</dbReference>
<comment type="caution">
    <text evidence="11">The sequence shown here is derived from an EMBL/GenBank/DDBJ whole genome shotgun (WGS) entry which is preliminary data.</text>
</comment>
<dbReference type="PROSITE" id="PS00167">
    <property type="entry name" value="TRP_SYNTHASE_ALPHA"/>
    <property type="match status" value="1"/>
</dbReference>
<reference evidence="11 12" key="1">
    <citation type="journal article" date="2019" name="Appl. Microbiol. Biotechnol.">
        <title>Uncovering carbohydrate metabolism through a genotype-phenotype association study of 56 lactic acid bacteria genomes.</title>
        <authorList>
            <person name="Buron-Moles G."/>
            <person name="Chailyan A."/>
            <person name="Dolejs I."/>
            <person name="Forster J."/>
            <person name="Miks M.H."/>
        </authorList>
    </citation>
    <scope>NUCLEOTIDE SEQUENCE [LARGE SCALE GENOMIC DNA]</scope>
    <source>
        <strain evidence="11 12">ATCC 49373</strain>
    </source>
</reference>
<accession>A0A4R5NM01</accession>
<dbReference type="GO" id="GO:0005829">
    <property type="term" value="C:cytosol"/>
    <property type="evidence" value="ECO:0007669"/>
    <property type="project" value="TreeGrafter"/>
</dbReference>
<dbReference type="UniPathway" id="UPA00035">
    <property type="reaction ID" value="UER00044"/>
</dbReference>
<evidence type="ECO:0000256" key="3">
    <source>
        <dbReference type="ARBA" id="ARBA00011270"/>
    </source>
</evidence>
<proteinExistence type="inferred from homology"/>
<dbReference type="Pfam" id="PF00290">
    <property type="entry name" value="Trp_syntA"/>
    <property type="match status" value="1"/>
</dbReference>
<dbReference type="InterPro" id="IPR013785">
    <property type="entry name" value="Aldolase_TIM"/>
</dbReference>
<dbReference type="RefSeq" id="WP_010619311.1">
    <property type="nucleotide sequence ID" value="NZ_CP042371.1"/>
</dbReference>
<dbReference type="InterPro" id="IPR018204">
    <property type="entry name" value="Trp_synthase_alpha_AS"/>
</dbReference>
<evidence type="ECO:0000256" key="1">
    <source>
        <dbReference type="ARBA" id="ARBA00003365"/>
    </source>
</evidence>
<sequence>MTNLSDVFTNHKALIPFVIADDPDFDGTVANVVALANAGADIVELGIPFSDPVADGPVIQAGDLRAFKQAVTPAKIFDIVAEIRKQTQVPLVFLTYINIPFKYGYEAFCKKCQELGVSGLVVPDLPYESRDEIVPIAEKYDVDIIPLITPTSADRIPKIAKAATGFIYMVSSLGVTGTRESFANDLSEVIQSIRANTDVPVAVGFGIHTPDQAREMAQLADGAIVGSAMVKLVEEYGREAPEKLADYAKTLRNAIDSPVEVR</sequence>
<dbReference type="PANTHER" id="PTHR43406:SF1">
    <property type="entry name" value="TRYPTOPHAN SYNTHASE ALPHA CHAIN, CHLOROPLASTIC"/>
    <property type="match status" value="1"/>
</dbReference>
<protein>
    <recommendedName>
        <fullName evidence="9">Tryptophan synthase alpha chain</fullName>
        <ecNumber evidence="9">4.2.1.20</ecNumber>
    </recommendedName>
</protein>
<evidence type="ECO:0000256" key="8">
    <source>
        <dbReference type="ARBA" id="ARBA00049047"/>
    </source>
</evidence>
<evidence type="ECO:0000256" key="2">
    <source>
        <dbReference type="ARBA" id="ARBA00004733"/>
    </source>
</evidence>
<dbReference type="CDD" id="cd04724">
    <property type="entry name" value="Tryptophan_synthase_alpha"/>
    <property type="match status" value="1"/>
</dbReference>
<keyword evidence="12" id="KW-1185">Reference proteome</keyword>
<dbReference type="PANTHER" id="PTHR43406">
    <property type="entry name" value="TRYPTOPHAN SYNTHASE, ALPHA CHAIN"/>
    <property type="match status" value="1"/>
</dbReference>
<name>A0A4R5NM01_9LACO</name>
<keyword evidence="7 9" id="KW-0456">Lyase</keyword>
<keyword evidence="6 9" id="KW-0057">Aromatic amino acid biosynthesis</keyword>
<keyword evidence="4 9" id="KW-0028">Amino-acid biosynthesis</keyword>
<comment type="pathway">
    <text evidence="2 9">Amino-acid biosynthesis; L-tryptophan biosynthesis; L-tryptophan from chorismate: step 5/5.</text>
</comment>
<feature type="active site" description="Proton acceptor" evidence="9">
    <location>
        <position position="44"/>
    </location>
</feature>